<sequence length="86" mass="8600">MSLRSCAAILAIAVGLSTLSVAQAAQVANGLTINGLSANGLTANGLTANGLTINGKDVQGHLREASSGTIRLKAVILQDGSTIDLR</sequence>
<dbReference type="Pfam" id="PF01744">
    <property type="entry name" value="GLTT"/>
    <property type="match status" value="1"/>
</dbReference>
<dbReference type="AlphaFoldDB" id="A0A5N7MT09"/>
<keyword evidence="1" id="KW-0732">Signal</keyword>
<gene>
    <name evidence="2" type="ORF">FS320_34310</name>
</gene>
<dbReference type="RefSeq" id="WP_152716865.1">
    <property type="nucleotide sequence ID" value="NZ_VOSJ01000322.1"/>
</dbReference>
<comment type="caution">
    <text evidence="2">The sequence shown here is derived from an EMBL/GenBank/DDBJ whole genome shotgun (WGS) entry which is preliminary data.</text>
</comment>
<evidence type="ECO:0000256" key="1">
    <source>
        <dbReference type="SAM" id="SignalP"/>
    </source>
</evidence>
<reference evidence="2 3" key="1">
    <citation type="journal article" date="2019" name="Syst. Appl. Microbiol.">
        <title>Microvirga tunisiensis sp. nov., a root nodule symbiotic bacterium isolated from Lupinus micranthus and L. luteus grown in Northern Tunisia.</title>
        <authorList>
            <person name="Msaddak A."/>
            <person name="Rejili M."/>
            <person name="Duran D."/>
            <person name="Mars M."/>
            <person name="Palacios J.M."/>
            <person name="Ruiz-Argueso T."/>
            <person name="Rey L."/>
            <person name="Imperial J."/>
        </authorList>
    </citation>
    <scope>NUCLEOTIDE SEQUENCE [LARGE SCALE GENOMIC DNA]</scope>
    <source>
        <strain evidence="2 3">Lmie10</strain>
    </source>
</reference>
<organism evidence="2 3">
    <name type="scientific">Microvirga tunisiensis</name>
    <dbReference type="NCBI Taxonomy" id="2108360"/>
    <lineage>
        <taxon>Bacteria</taxon>
        <taxon>Pseudomonadati</taxon>
        <taxon>Pseudomonadota</taxon>
        <taxon>Alphaproteobacteria</taxon>
        <taxon>Hyphomicrobiales</taxon>
        <taxon>Methylobacteriaceae</taxon>
        <taxon>Microvirga</taxon>
    </lineage>
</organism>
<proteinExistence type="predicted"/>
<evidence type="ECO:0000313" key="2">
    <source>
        <dbReference type="EMBL" id="MPR29998.1"/>
    </source>
</evidence>
<keyword evidence="3" id="KW-1185">Reference proteome</keyword>
<dbReference type="EMBL" id="VOSK01000295">
    <property type="protein sequence ID" value="MPR29998.1"/>
    <property type="molecule type" value="Genomic_DNA"/>
</dbReference>
<accession>A0A5N7MT09</accession>
<dbReference type="InterPro" id="IPR008164">
    <property type="entry name" value="XGLTT_rpt"/>
</dbReference>
<evidence type="ECO:0000313" key="3">
    <source>
        <dbReference type="Proteomes" id="UP000403266"/>
    </source>
</evidence>
<feature type="chain" id="PRO_5030135736" evidence="1">
    <location>
        <begin position="25"/>
        <end position="86"/>
    </location>
</feature>
<feature type="signal peptide" evidence="1">
    <location>
        <begin position="1"/>
        <end position="24"/>
    </location>
</feature>
<dbReference type="Proteomes" id="UP000403266">
    <property type="component" value="Unassembled WGS sequence"/>
</dbReference>
<protein>
    <submittedName>
        <fullName evidence="2">Uncharacterized protein</fullName>
    </submittedName>
</protein>
<name>A0A5N7MT09_9HYPH</name>